<evidence type="ECO:0000313" key="2">
    <source>
        <dbReference type="Proteomes" id="UP001341840"/>
    </source>
</evidence>
<dbReference type="Proteomes" id="UP001341840">
    <property type="component" value="Unassembled WGS sequence"/>
</dbReference>
<sequence>MSIGHGYPITSPNLIRIDYIGSIIDGDIIGFNPIRSNLVLVRILNLGERNPIRSDYTSQFGRSSGSRCTLEQSCLRRITIPFSAPSHARSRSASPMSFPSLVVASTSSITVTLSSLSLSSIVTALLALVSSTFDAARV</sequence>
<organism evidence="1 2">
    <name type="scientific">Stylosanthes scabra</name>
    <dbReference type="NCBI Taxonomy" id="79078"/>
    <lineage>
        <taxon>Eukaryota</taxon>
        <taxon>Viridiplantae</taxon>
        <taxon>Streptophyta</taxon>
        <taxon>Embryophyta</taxon>
        <taxon>Tracheophyta</taxon>
        <taxon>Spermatophyta</taxon>
        <taxon>Magnoliopsida</taxon>
        <taxon>eudicotyledons</taxon>
        <taxon>Gunneridae</taxon>
        <taxon>Pentapetalae</taxon>
        <taxon>rosids</taxon>
        <taxon>fabids</taxon>
        <taxon>Fabales</taxon>
        <taxon>Fabaceae</taxon>
        <taxon>Papilionoideae</taxon>
        <taxon>50 kb inversion clade</taxon>
        <taxon>dalbergioids sensu lato</taxon>
        <taxon>Dalbergieae</taxon>
        <taxon>Pterocarpus clade</taxon>
        <taxon>Stylosanthes</taxon>
    </lineage>
</organism>
<protein>
    <submittedName>
        <fullName evidence="1">Uncharacterized protein</fullName>
    </submittedName>
</protein>
<gene>
    <name evidence="1" type="ORF">PIB30_068099</name>
</gene>
<proteinExistence type="predicted"/>
<feature type="non-terminal residue" evidence="1">
    <location>
        <position position="138"/>
    </location>
</feature>
<accession>A0ABU6VL31</accession>
<name>A0ABU6VL31_9FABA</name>
<reference evidence="1 2" key="1">
    <citation type="journal article" date="2023" name="Plants (Basel)">
        <title>Bridging the Gap: Combining Genomics and Transcriptomics Approaches to Understand Stylosanthes scabra, an Orphan Legume from the Brazilian Caatinga.</title>
        <authorList>
            <person name="Ferreira-Neto J.R.C."/>
            <person name="da Silva M.D."/>
            <person name="Binneck E."/>
            <person name="de Melo N.F."/>
            <person name="da Silva R.H."/>
            <person name="de Melo A.L.T.M."/>
            <person name="Pandolfi V."/>
            <person name="Bustamante F.O."/>
            <person name="Brasileiro-Vidal A.C."/>
            <person name="Benko-Iseppon A.M."/>
        </authorList>
    </citation>
    <scope>NUCLEOTIDE SEQUENCE [LARGE SCALE GENOMIC DNA]</scope>
    <source>
        <tissue evidence="1">Leaves</tissue>
    </source>
</reference>
<dbReference type="EMBL" id="JASCZI010151758">
    <property type="protein sequence ID" value="MED6174330.1"/>
    <property type="molecule type" value="Genomic_DNA"/>
</dbReference>
<evidence type="ECO:0000313" key="1">
    <source>
        <dbReference type="EMBL" id="MED6174330.1"/>
    </source>
</evidence>
<comment type="caution">
    <text evidence="1">The sequence shown here is derived from an EMBL/GenBank/DDBJ whole genome shotgun (WGS) entry which is preliminary data.</text>
</comment>
<keyword evidence="2" id="KW-1185">Reference proteome</keyword>